<reference evidence="1 2" key="1">
    <citation type="submission" date="2024-10" db="EMBL/GenBank/DDBJ databases">
        <title>The Natural Products Discovery Center: Release of the First 8490 Sequenced Strains for Exploring Actinobacteria Biosynthetic Diversity.</title>
        <authorList>
            <person name="Kalkreuter E."/>
            <person name="Kautsar S.A."/>
            <person name="Yang D."/>
            <person name="Bader C.D."/>
            <person name="Teijaro C.N."/>
            <person name="Fluegel L."/>
            <person name="Davis C.M."/>
            <person name="Simpson J.R."/>
            <person name="Lauterbach L."/>
            <person name="Steele A.D."/>
            <person name="Gui C."/>
            <person name="Meng S."/>
            <person name="Li G."/>
            <person name="Viehrig K."/>
            <person name="Ye F."/>
            <person name="Su P."/>
            <person name="Kiefer A.F."/>
            <person name="Nichols A."/>
            <person name="Cepeda A.J."/>
            <person name="Yan W."/>
            <person name="Fan B."/>
            <person name="Jiang Y."/>
            <person name="Adhikari A."/>
            <person name="Zheng C.-J."/>
            <person name="Schuster L."/>
            <person name="Cowan T.M."/>
            <person name="Smanski M.J."/>
            <person name="Chevrette M.G."/>
            <person name="De Carvalho L.P.S."/>
            <person name="Shen B."/>
        </authorList>
    </citation>
    <scope>NUCLEOTIDE SEQUENCE [LARGE SCALE GENOMIC DNA]</scope>
    <source>
        <strain evidence="1 2">NPDC017990</strain>
    </source>
</reference>
<organism evidence="1 2">
    <name type="scientific">Streptomyces longisporoflavus</name>
    <dbReference type="NCBI Taxonomy" id="28044"/>
    <lineage>
        <taxon>Bacteria</taxon>
        <taxon>Bacillati</taxon>
        <taxon>Actinomycetota</taxon>
        <taxon>Actinomycetes</taxon>
        <taxon>Kitasatosporales</taxon>
        <taxon>Streptomycetaceae</taxon>
        <taxon>Streptomyces</taxon>
    </lineage>
</organism>
<accession>A0ABW7QSU6</accession>
<keyword evidence="2" id="KW-1185">Reference proteome</keyword>
<protein>
    <submittedName>
        <fullName evidence="1">Uncharacterized protein</fullName>
    </submittedName>
</protein>
<gene>
    <name evidence="1" type="ORF">ACH4F9_20640</name>
</gene>
<proteinExistence type="predicted"/>
<evidence type="ECO:0000313" key="1">
    <source>
        <dbReference type="EMBL" id="MFH8547415.1"/>
    </source>
</evidence>
<evidence type="ECO:0000313" key="2">
    <source>
        <dbReference type="Proteomes" id="UP001610818"/>
    </source>
</evidence>
<dbReference type="RefSeq" id="WP_397713566.1">
    <property type="nucleotide sequence ID" value="NZ_JBIRGN010000004.1"/>
</dbReference>
<sequence>MRDPIVRFLGRMLAAFAPRPRGRHRLGGAIPHLQIPLPPPRFTERLDGQASPLVRPYLLTPDECRLQRERRRALYLATLGIDTGPRHIHGVAVAAR</sequence>
<comment type="caution">
    <text evidence="1">The sequence shown here is derived from an EMBL/GenBank/DDBJ whole genome shotgun (WGS) entry which is preliminary data.</text>
</comment>
<dbReference type="EMBL" id="JBIRGQ010000004">
    <property type="protein sequence ID" value="MFH8547415.1"/>
    <property type="molecule type" value="Genomic_DNA"/>
</dbReference>
<dbReference type="Proteomes" id="UP001610818">
    <property type="component" value="Unassembled WGS sequence"/>
</dbReference>
<name>A0ABW7QSU6_9ACTN</name>